<proteinExistence type="predicted"/>
<protein>
    <submittedName>
        <fullName evidence="2">Uncharacterized protein</fullName>
    </submittedName>
</protein>
<organism evidence="2 3">
    <name type="scientific">Gossypium arboreum</name>
    <name type="common">Tree cotton</name>
    <name type="synonym">Gossypium nanking</name>
    <dbReference type="NCBI Taxonomy" id="29729"/>
    <lineage>
        <taxon>Eukaryota</taxon>
        <taxon>Viridiplantae</taxon>
        <taxon>Streptophyta</taxon>
        <taxon>Embryophyta</taxon>
        <taxon>Tracheophyta</taxon>
        <taxon>Spermatophyta</taxon>
        <taxon>Magnoliopsida</taxon>
        <taxon>eudicotyledons</taxon>
        <taxon>Gunneridae</taxon>
        <taxon>Pentapetalae</taxon>
        <taxon>rosids</taxon>
        <taxon>malvids</taxon>
        <taxon>Malvales</taxon>
        <taxon>Malvaceae</taxon>
        <taxon>Malvoideae</taxon>
        <taxon>Gossypium</taxon>
    </lineage>
</organism>
<evidence type="ECO:0000256" key="1">
    <source>
        <dbReference type="SAM" id="MobiDB-lite"/>
    </source>
</evidence>
<sequence>MSVDMVKLRSDGGQVETMVTTVSGRKVVAADASQFNHSGKGRGLVWQGKEVITKRQLQQQEDSIRMTRRRPPKNHTIGTQGSQT</sequence>
<dbReference type="Proteomes" id="UP001358586">
    <property type="component" value="Chromosome 1"/>
</dbReference>
<evidence type="ECO:0000313" key="2">
    <source>
        <dbReference type="EMBL" id="KAK5846936.1"/>
    </source>
</evidence>
<name>A0ABR0R6V7_GOSAR</name>
<gene>
    <name evidence="2" type="ORF">PVK06_003237</name>
</gene>
<feature type="region of interest" description="Disordered" evidence="1">
    <location>
        <begin position="55"/>
        <end position="84"/>
    </location>
</feature>
<dbReference type="EMBL" id="JARKNE010000001">
    <property type="protein sequence ID" value="KAK5846936.1"/>
    <property type="molecule type" value="Genomic_DNA"/>
</dbReference>
<accession>A0ABR0R6V7</accession>
<reference evidence="2 3" key="1">
    <citation type="submission" date="2023-03" db="EMBL/GenBank/DDBJ databases">
        <title>WGS of Gossypium arboreum.</title>
        <authorList>
            <person name="Yu D."/>
        </authorList>
    </citation>
    <scope>NUCLEOTIDE SEQUENCE [LARGE SCALE GENOMIC DNA]</scope>
    <source>
        <tissue evidence="2">Leaf</tissue>
    </source>
</reference>
<evidence type="ECO:0000313" key="3">
    <source>
        <dbReference type="Proteomes" id="UP001358586"/>
    </source>
</evidence>
<comment type="caution">
    <text evidence="2">The sequence shown here is derived from an EMBL/GenBank/DDBJ whole genome shotgun (WGS) entry which is preliminary data.</text>
</comment>
<keyword evidence="3" id="KW-1185">Reference proteome</keyword>